<evidence type="ECO:0000313" key="1">
    <source>
        <dbReference type="EMBL" id="KAH1114573.1"/>
    </source>
</evidence>
<proteinExistence type="predicted"/>
<sequence>MPVWLAYVGPQAKIGLTRVDHMAWPKNHMPVWRARVGLHAGVAYPCRPTCPCGPQAQFGLARVAYTATLWPLHGHVFHTAWLSSITRPCHCRQLTTRATTHPCGINKIVFWLLPNLVFLHFGYTPSIYLMQNTPEPSRT</sequence>
<accession>A0A9D3W9H1</accession>
<evidence type="ECO:0000313" key="2">
    <source>
        <dbReference type="Proteomes" id="UP000828251"/>
    </source>
</evidence>
<protein>
    <submittedName>
        <fullName evidence="1">Uncharacterized protein</fullName>
    </submittedName>
</protein>
<organism evidence="1 2">
    <name type="scientific">Gossypium stocksii</name>
    <dbReference type="NCBI Taxonomy" id="47602"/>
    <lineage>
        <taxon>Eukaryota</taxon>
        <taxon>Viridiplantae</taxon>
        <taxon>Streptophyta</taxon>
        <taxon>Embryophyta</taxon>
        <taxon>Tracheophyta</taxon>
        <taxon>Spermatophyta</taxon>
        <taxon>Magnoliopsida</taxon>
        <taxon>eudicotyledons</taxon>
        <taxon>Gunneridae</taxon>
        <taxon>Pentapetalae</taxon>
        <taxon>rosids</taxon>
        <taxon>malvids</taxon>
        <taxon>Malvales</taxon>
        <taxon>Malvaceae</taxon>
        <taxon>Malvoideae</taxon>
        <taxon>Gossypium</taxon>
    </lineage>
</organism>
<gene>
    <name evidence="1" type="ORF">J1N35_007951</name>
</gene>
<comment type="caution">
    <text evidence="1">The sequence shown here is derived from an EMBL/GenBank/DDBJ whole genome shotgun (WGS) entry which is preliminary data.</text>
</comment>
<dbReference type="EMBL" id="JAIQCV010000003">
    <property type="protein sequence ID" value="KAH1114573.1"/>
    <property type="molecule type" value="Genomic_DNA"/>
</dbReference>
<reference evidence="1 2" key="1">
    <citation type="journal article" date="2021" name="Plant Biotechnol. J.">
        <title>Multi-omics assisted identification of the key and species-specific regulatory components of drought-tolerant mechanisms in Gossypium stocksii.</title>
        <authorList>
            <person name="Yu D."/>
            <person name="Ke L."/>
            <person name="Zhang D."/>
            <person name="Wu Y."/>
            <person name="Sun Y."/>
            <person name="Mei J."/>
            <person name="Sun J."/>
            <person name="Sun Y."/>
        </authorList>
    </citation>
    <scope>NUCLEOTIDE SEQUENCE [LARGE SCALE GENOMIC DNA]</scope>
    <source>
        <strain evidence="2">cv. E1</strain>
        <tissue evidence="1">Leaf</tissue>
    </source>
</reference>
<dbReference type="AlphaFoldDB" id="A0A9D3W9H1"/>
<name>A0A9D3W9H1_9ROSI</name>
<dbReference type="Proteomes" id="UP000828251">
    <property type="component" value="Unassembled WGS sequence"/>
</dbReference>
<keyword evidence="2" id="KW-1185">Reference proteome</keyword>